<dbReference type="Pfam" id="PF02518">
    <property type="entry name" value="HATPase_c"/>
    <property type="match status" value="1"/>
</dbReference>
<sequence>MRYRMSYHLYALIPGVLFILLLSAPPALAQYPELVRLEKLLRESAPQSEECYNLTMELSEFLAISPVPLEEYERLPDFVTFAEESLAWATENGSPTQRARMQRFLVDCYFYTGQNTNFLKLAGEMVAANSFANQEDKIQVYRHLAPIYLDIGYIEKFIELTEELSRIRRDLDEPQAYLVNEHSHIAQAYFRLKDYKRARLHYQEALKVVENGANLLAVASMSNNVGRTYAKAGRPDSAAVYFGRAIDILQAGGTHESGFGSTAYTQHLINRIEANLAMLDLDAGHYDTAIRAVEKELASGKDLTERETVIEACHKLGSLHYQKMNYERALRYLDQAAREIRPQNENRWLLENWEVRYKILLASGQQAAGEQLNKKMTALRDSISSAARDNSAMVASIAYETEKKEKALQEQRNLLVRQDHEITRRKQQQQTFLVGLAGMGILLMVTYSFLQKVRKQKTKIEQQKQQLDKSLREKETLLKEIHHRVKNNLQVVSSILARQGQNSEDIRVKKYMEEGQNRIKSMAMIHQQLYQTQDFEHINLAQYTRLLLVNISDYYKLEEQDIDINIQVAELPLEVDVAIPYGLILNELVSNSYKYGFAGRDHGTLTVAVNQVSENLFRLSVSDDGNGLPEDMERRSEKSLGLNLVKGIAWQLRGKLSYYSNQPGSTFEVTFVNDLKQVA</sequence>
<dbReference type="SMART" id="SM00028">
    <property type="entry name" value="TPR"/>
    <property type="match status" value="3"/>
</dbReference>
<keyword evidence="8" id="KW-0802">TPR repeat</keyword>
<dbReference type="InterPro" id="IPR036890">
    <property type="entry name" value="HATPase_C_sf"/>
</dbReference>
<evidence type="ECO:0000256" key="2">
    <source>
        <dbReference type="ARBA" id="ARBA00012438"/>
    </source>
</evidence>
<dbReference type="SUPFAM" id="SSF48452">
    <property type="entry name" value="TPR-like"/>
    <property type="match status" value="2"/>
</dbReference>
<evidence type="ECO:0000313" key="13">
    <source>
        <dbReference type="Proteomes" id="UP000223913"/>
    </source>
</evidence>
<reference evidence="12 13" key="1">
    <citation type="submission" date="2017-10" db="EMBL/GenBank/DDBJ databases">
        <title>The draft genome sequence of Lewinella nigricans NBRC 102662.</title>
        <authorList>
            <person name="Wang K."/>
        </authorList>
    </citation>
    <scope>NUCLEOTIDE SEQUENCE [LARGE SCALE GENOMIC DNA]</scope>
    <source>
        <strain evidence="12 13">NBRC 102662</strain>
    </source>
</reference>
<gene>
    <name evidence="12" type="ORF">CRP01_19155</name>
</gene>
<keyword evidence="10" id="KW-1133">Transmembrane helix</keyword>
<dbReference type="InterPro" id="IPR005467">
    <property type="entry name" value="His_kinase_dom"/>
</dbReference>
<keyword evidence="10" id="KW-0472">Membrane</keyword>
<evidence type="ECO:0000256" key="6">
    <source>
        <dbReference type="ARBA" id="ARBA00022777"/>
    </source>
</evidence>
<organism evidence="12 13">
    <name type="scientific">Flavilitoribacter nigricans (strain ATCC 23147 / DSM 23189 / NBRC 102662 / NCIMB 1420 / SS-2)</name>
    <name type="common">Lewinella nigricans</name>
    <dbReference type="NCBI Taxonomy" id="1122177"/>
    <lineage>
        <taxon>Bacteria</taxon>
        <taxon>Pseudomonadati</taxon>
        <taxon>Bacteroidota</taxon>
        <taxon>Saprospiria</taxon>
        <taxon>Saprospirales</taxon>
        <taxon>Lewinellaceae</taxon>
        <taxon>Flavilitoribacter</taxon>
    </lineage>
</organism>
<dbReference type="PANTHER" id="PTHR41523:SF8">
    <property type="entry name" value="ETHYLENE RESPONSE SENSOR PROTEIN"/>
    <property type="match status" value="1"/>
</dbReference>
<keyword evidence="3" id="KW-0597">Phosphoprotein</keyword>
<evidence type="ECO:0000256" key="10">
    <source>
        <dbReference type="SAM" id="Phobius"/>
    </source>
</evidence>
<evidence type="ECO:0000259" key="11">
    <source>
        <dbReference type="PROSITE" id="PS50109"/>
    </source>
</evidence>
<dbReference type="PANTHER" id="PTHR41523">
    <property type="entry name" value="TWO-COMPONENT SYSTEM SENSOR PROTEIN"/>
    <property type="match status" value="1"/>
</dbReference>
<keyword evidence="10" id="KW-0812">Transmembrane</keyword>
<dbReference type="Pfam" id="PF13424">
    <property type="entry name" value="TPR_12"/>
    <property type="match status" value="1"/>
</dbReference>
<comment type="caution">
    <text evidence="12">The sequence shown here is derived from an EMBL/GenBank/DDBJ whole genome shotgun (WGS) entry which is preliminary data.</text>
</comment>
<dbReference type="Gene3D" id="3.30.565.10">
    <property type="entry name" value="Histidine kinase-like ATPase, C-terminal domain"/>
    <property type="match status" value="1"/>
</dbReference>
<feature type="repeat" description="TPR" evidence="8">
    <location>
        <begin position="179"/>
        <end position="212"/>
    </location>
</feature>
<dbReference type="EMBL" id="PDUD01000023">
    <property type="protein sequence ID" value="PHN05139.1"/>
    <property type="molecule type" value="Genomic_DNA"/>
</dbReference>
<keyword evidence="6" id="KW-0418">Kinase</keyword>
<accession>A0A2D0NAE9</accession>
<dbReference type="Pfam" id="PF07568">
    <property type="entry name" value="HisKA_2"/>
    <property type="match status" value="1"/>
</dbReference>
<dbReference type="GO" id="GO:0005524">
    <property type="term" value="F:ATP binding"/>
    <property type="evidence" value="ECO:0007669"/>
    <property type="project" value="UniProtKB-KW"/>
</dbReference>
<evidence type="ECO:0000256" key="4">
    <source>
        <dbReference type="ARBA" id="ARBA00022679"/>
    </source>
</evidence>
<evidence type="ECO:0000313" key="12">
    <source>
        <dbReference type="EMBL" id="PHN05139.1"/>
    </source>
</evidence>
<dbReference type="Gene3D" id="1.25.40.10">
    <property type="entry name" value="Tetratricopeptide repeat domain"/>
    <property type="match status" value="2"/>
</dbReference>
<feature type="coiled-coil region" evidence="9">
    <location>
        <begin position="450"/>
        <end position="480"/>
    </location>
</feature>
<dbReference type="Proteomes" id="UP000223913">
    <property type="component" value="Unassembled WGS sequence"/>
</dbReference>
<keyword evidence="4" id="KW-0808">Transferase</keyword>
<proteinExistence type="predicted"/>
<evidence type="ECO:0000256" key="7">
    <source>
        <dbReference type="ARBA" id="ARBA00022840"/>
    </source>
</evidence>
<keyword evidence="13" id="KW-1185">Reference proteome</keyword>
<dbReference type="OrthoDB" id="9767435at2"/>
<evidence type="ECO:0000256" key="8">
    <source>
        <dbReference type="PROSITE-ProRule" id="PRU00339"/>
    </source>
</evidence>
<dbReference type="SUPFAM" id="SSF55874">
    <property type="entry name" value="ATPase domain of HSP90 chaperone/DNA topoisomerase II/histidine kinase"/>
    <property type="match status" value="1"/>
</dbReference>
<evidence type="ECO:0000256" key="9">
    <source>
        <dbReference type="SAM" id="Coils"/>
    </source>
</evidence>
<dbReference type="GO" id="GO:0004673">
    <property type="term" value="F:protein histidine kinase activity"/>
    <property type="evidence" value="ECO:0007669"/>
    <property type="project" value="UniProtKB-EC"/>
</dbReference>
<dbReference type="SMART" id="SM00387">
    <property type="entry name" value="HATPase_c"/>
    <property type="match status" value="1"/>
</dbReference>
<keyword evidence="7" id="KW-0067">ATP-binding</keyword>
<dbReference type="AlphaFoldDB" id="A0A2D0NAE9"/>
<dbReference type="InterPro" id="IPR011495">
    <property type="entry name" value="Sig_transdc_His_kin_sub2_dim/P"/>
</dbReference>
<keyword evidence="9" id="KW-0175">Coiled coil</keyword>
<keyword evidence="5" id="KW-0547">Nucleotide-binding</keyword>
<feature type="domain" description="Histidine kinase" evidence="11">
    <location>
        <begin position="480"/>
        <end position="675"/>
    </location>
</feature>
<feature type="transmembrane region" description="Helical" evidence="10">
    <location>
        <begin position="432"/>
        <end position="450"/>
    </location>
</feature>
<dbReference type="Gene3D" id="3.30.450.20">
    <property type="entry name" value="PAS domain"/>
    <property type="match status" value="1"/>
</dbReference>
<evidence type="ECO:0000256" key="5">
    <source>
        <dbReference type="ARBA" id="ARBA00022741"/>
    </source>
</evidence>
<dbReference type="PROSITE" id="PS50109">
    <property type="entry name" value="HIS_KIN"/>
    <property type="match status" value="1"/>
</dbReference>
<dbReference type="InterPro" id="IPR019734">
    <property type="entry name" value="TPR_rpt"/>
</dbReference>
<dbReference type="InterPro" id="IPR003594">
    <property type="entry name" value="HATPase_dom"/>
</dbReference>
<comment type="catalytic activity">
    <reaction evidence="1">
        <text>ATP + protein L-histidine = ADP + protein N-phospho-L-histidine.</text>
        <dbReference type="EC" id="2.7.13.3"/>
    </reaction>
</comment>
<dbReference type="InterPro" id="IPR011990">
    <property type="entry name" value="TPR-like_helical_dom_sf"/>
</dbReference>
<dbReference type="EC" id="2.7.13.3" evidence="2"/>
<evidence type="ECO:0000256" key="3">
    <source>
        <dbReference type="ARBA" id="ARBA00022553"/>
    </source>
</evidence>
<dbReference type="PROSITE" id="PS50005">
    <property type="entry name" value="TPR"/>
    <property type="match status" value="1"/>
</dbReference>
<evidence type="ECO:0000256" key="1">
    <source>
        <dbReference type="ARBA" id="ARBA00000085"/>
    </source>
</evidence>
<name>A0A2D0NAE9_FLAN2</name>
<protein>
    <recommendedName>
        <fullName evidence="2">histidine kinase</fullName>
        <ecNumber evidence="2">2.7.13.3</ecNumber>
    </recommendedName>
</protein>